<dbReference type="EMBL" id="JBJKFK010003808">
    <property type="protein sequence ID" value="KAL3309534.1"/>
    <property type="molecule type" value="Genomic_DNA"/>
</dbReference>
<accession>A0ABD2PQK1</accession>
<feature type="transmembrane region" description="Helical" evidence="1">
    <location>
        <begin position="381"/>
        <end position="402"/>
    </location>
</feature>
<feature type="transmembrane region" description="Helical" evidence="1">
    <location>
        <begin position="422"/>
        <end position="444"/>
    </location>
</feature>
<dbReference type="AlphaFoldDB" id="A0ABD2PQK1"/>
<evidence type="ECO:0000313" key="2">
    <source>
        <dbReference type="EMBL" id="KAL3309534.1"/>
    </source>
</evidence>
<organism evidence="2 3">
    <name type="scientific">Cichlidogyrus casuarinus</name>
    <dbReference type="NCBI Taxonomy" id="1844966"/>
    <lineage>
        <taxon>Eukaryota</taxon>
        <taxon>Metazoa</taxon>
        <taxon>Spiralia</taxon>
        <taxon>Lophotrochozoa</taxon>
        <taxon>Platyhelminthes</taxon>
        <taxon>Monogenea</taxon>
        <taxon>Monopisthocotylea</taxon>
        <taxon>Dactylogyridea</taxon>
        <taxon>Ancyrocephalidae</taxon>
        <taxon>Cichlidogyrus</taxon>
    </lineage>
</organism>
<keyword evidence="1" id="KW-0812">Transmembrane</keyword>
<gene>
    <name evidence="2" type="ORF">Ciccas_011917</name>
</gene>
<feature type="transmembrane region" description="Helical" evidence="1">
    <location>
        <begin position="201"/>
        <end position="223"/>
    </location>
</feature>
<proteinExistence type="predicted"/>
<feature type="transmembrane region" description="Helical" evidence="1">
    <location>
        <begin position="228"/>
        <end position="249"/>
    </location>
</feature>
<feature type="transmembrane region" description="Helical" evidence="1">
    <location>
        <begin position="86"/>
        <end position="104"/>
    </location>
</feature>
<dbReference type="Proteomes" id="UP001626550">
    <property type="component" value="Unassembled WGS sequence"/>
</dbReference>
<comment type="caution">
    <text evidence="2">The sequence shown here is derived from an EMBL/GenBank/DDBJ whole genome shotgun (WGS) entry which is preliminary data.</text>
</comment>
<feature type="transmembrane region" description="Helical" evidence="1">
    <location>
        <begin position="346"/>
        <end position="369"/>
    </location>
</feature>
<evidence type="ECO:0000313" key="3">
    <source>
        <dbReference type="Proteomes" id="UP001626550"/>
    </source>
</evidence>
<feature type="transmembrane region" description="Helical" evidence="1">
    <location>
        <begin position="110"/>
        <end position="139"/>
    </location>
</feature>
<keyword evidence="1" id="KW-1133">Transmembrane helix</keyword>
<sequence length="495" mass="55824">MEENSTGHSYLSFETRLNHTKPFLYIFCFVFVECLLLLYSANCKRVARVITQPLMTLLLGVLIDYSYNKLTGGSLKMLETRRYQTYYLIYISVAFSVFETAIVLASKMDIFSATIVLFCFAMLDFVSHMLIISATICLLKPLIFSSYKQVTVTHCVHLTGILSTIDVAFIIFLMGHIHLGVETKFFFAGESLILNSLSETFISSLQLVPTNSLVVHLVLSFFLMAGRVILGCLFGFVTGCATAFCTKFTCHHEVLETLLILVNGYISYFLGYSLMISDVAALTIYVLMQYHVTQHNVSKRSWAAVLAVCSILANLGEEFLFFMLGVDFAHALRHTHYNEIIFRYQIGSYFCILLVMQLTKLGSKLIVWLSINKVLISPPKISLSLIFFISLVSFVGPLTHFYSMSTIEYGDIFSSHIKHDAAQLILFITVFSIMVLTTFSYVIASLLKLSRRHTEYSVFQSLNQKVMEQAVNCALVIGVGPKHGLLHDLLVRIDL</sequence>
<feature type="transmembrane region" description="Helical" evidence="1">
    <location>
        <begin position="23"/>
        <end position="40"/>
    </location>
</feature>
<feature type="transmembrane region" description="Helical" evidence="1">
    <location>
        <begin position="302"/>
        <end position="326"/>
    </location>
</feature>
<name>A0ABD2PQK1_9PLAT</name>
<feature type="transmembrane region" description="Helical" evidence="1">
    <location>
        <begin position="269"/>
        <end position="290"/>
    </location>
</feature>
<reference evidence="2 3" key="1">
    <citation type="submission" date="2024-11" db="EMBL/GenBank/DDBJ databases">
        <title>Adaptive evolution of stress response genes in parasites aligns with host niche diversity.</title>
        <authorList>
            <person name="Hahn C."/>
            <person name="Resl P."/>
        </authorList>
    </citation>
    <scope>NUCLEOTIDE SEQUENCE [LARGE SCALE GENOMIC DNA]</scope>
    <source>
        <strain evidence="2">EGGRZ-B1_66</strain>
        <tissue evidence="2">Body</tissue>
    </source>
</reference>
<keyword evidence="1" id="KW-0472">Membrane</keyword>
<protein>
    <submittedName>
        <fullName evidence="2">Uncharacterized protein</fullName>
    </submittedName>
</protein>
<evidence type="ECO:0000256" key="1">
    <source>
        <dbReference type="SAM" id="Phobius"/>
    </source>
</evidence>
<feature type="transmembrane region" description="Helical" evidence="1">
    <location>
        <begin position="160"/>
        <end position="181"/>
    </location>
</feature>
<keyword evidence="3" id="KW-1185">Reference proteome</keyword>